<keyword evidence="11" id="KW-0156">Chromatin regulator</keyword>
<keyword evidence="23" id="KW-1185">Reference proteome</keyword>
<dbReference type="PANTHER" id="PTHR46379">
    <property type="entry name" value="ZINC FINGER MYND DOMAIN-CONTAINING"/>
    <property type="match status" value="1"/>
</dbReference>
<evidence type="ECO:0000313" key="22">
    <source>
        <dbReference type="EMBL" id="CAD7245034.1"/>
    </source>
</evidence>
<dbReference type="CDD" id="cd15537">
    <property type="entry name" value="PHD_BS69"/>
    <property type="match status" value="1"/>
</dbReference>
<feature type="compositionally biased region" description="Basic and acidic residues" evidence="17">
    <location>
        <begin position="494"/>
        <end position="508"/>
    </location>
</feature>
<evidence type="ECO:0000259" key="21">
    <source>
        <dbReference type="PROSITE" id="PS52014"/>
    </source>
</evidence>
<dbReference type="GO" id="GO:0003677">
    <property type="term" value="F:DNA binding"/>
    <property type="evidence" value="ECO:0007669"/>
    <property type="project" value="InterPro"/>
</dbReference>
<dbReference type="GO" id="GO:0009966">
    <property type="term" value="P:regulation of signal transduction"/>
    <property type="evidence" value="ECO:0007669"/>
    <property type="project" value="TreeGrafter"/>
</dbReference>
<evidence type="ECO:0000256" key="12">
    <source>
        <dbReference type="ARBA" id="ARBA00023015"/>
    </source>
</evidence>
<dbReference type="InterPro" id="IPR019787">
    <property type="entry name" value="Znf_PHD-finger"/>
</dbReference>
<dbReference type="Gene3D" id="2.30.30.140">
    <property type="match status" value="1"/>
</dbReference>
<dbReference type="InterPro" id="IPR019786">
    <property type="entry name" value="Zinc_finger_PHD-type_CS"/>
</dbReference>
<dbReference type="InterPro" id="IPR000313">
    <property type="entry name" value="PWWP_dom"/>
</dbReference>
<dbReference type="EMBL" id="LR900280">
    <property type="protein sequence ID" value="CAD7245034.1"/>
    <property type="molecule type" value="Genomic_DNA"/>
</dbReference>
<dbReference type="InterPro" id="IPR011011">
    <property type="entry name" value="Znf_FYVE_PHD"/>
</dbReference>
<dbReference type="PROSITE" id="PS52014">
    <property type="entry name" value="SAMD1_WH"/>
    <property type="match status" value="1"/>
</dbReference>
<keyword evidence="3" id="KW-0158">Chromosome</keyword>
<dbReference type="Pfam" id="PF24324">
    <property type="entry name" value="MYND_ZMYND11_ZMYD8"/>
    <property type="match status" value="1"/>
</dbReference>
<dbReference type="SMART" id="SM00249">
    <property type="entry name" value="PHD"/>
    <property type="match status" value="1"/>
</dbReference>
<dbReference type="InterPro" id="IPR013083">
    <property type="entry name" value="Znf_RING/FYVE/PHD"/>
</dbReference>
<evidence type="ECO:0000259" key="20">
    <source>
        <dbReference type="PROSITE" id="PS50865"/>
    </source>
</evidence>
<proteinExistence type="predicted"/>
<comment type="subcellular location">
    <subcellularLocation>
        <location evidence="2">Chromosome</location>
    </subcellularLocation>
    <subcellularLocation>
        <location evidence="1">Nucleus</location>
    </subcellularLocation>
</comment>
<sequence length="639" mass="74200">MNSIERRQCDTLRVRNIWTSIEHIKQQKQVANSERLSKLCLREYGTPEEEVEKDLVKAVHDGLVAKSQSVAHKGSKPGTEQVAYRIPKDGPEKDDHDWYCFKCHKPGSVLLCSQCQRVYHPGCLQEKPKASNASQFKCPVCINIAEGPKLFKIKNGKLNHLLGFTCKLLTERAVEIEKLSTGRLKEEEMWMYDLLVFRHQDFASICKKVHEKVYTCTEEFMADILQIQHNNCVFFGPESLPGALSAVMVNECQYEIDEMKLCRDCYLTSNVKMDNWFSQPCRPPHKLVFAKQTGFPFWPAKVMRELENDVNIRFFGCSHERALLSKTAIMPFDTPASVLKTKKTPTFKKAWEEVEQLQEAMEKVKDDPRFTNPNFESDIEEERSVSTPAPKRRGRPPRPKVEKMEEDEQSQKKENEGDNKKQKKENEPENKKQKKEKNKLIEQDARTDRNRIVLEREARKRKRQTQTPVNEESVVSSTTNQEAEAPSPSKRLKKEIPEDSGTGKERPPHHTSYPDSTTKETKSCPKCGFHVPLPPRRSPDNASKTGVPSPKTQEKDEKLRLLREEVTRLQKALGERDRRIGNLENLHKQEISETKKKQWCYYCESEAIYHCCWNTAYCSTHCQQLHWQAEHRKLCKRKR</sequence>
<keyword evidence="6" id="KW-0597">Phosphoprotein</keyword>
<dbReference type="PANTHER" id="PTHR46379:SF1">
    <property type="entry name" value="ZINC FINGER MYND DOMAIN-CONTAINING PROTEIN 11"/>
    <property type="match status" value="1"/>
</dbReference>
<dbReference type="Gene3D" id="3.30.40.10">
    <property type="entry name" value="Zinc/RING finger domain, C3HC4 (zinc finger)"/>
    <property type="match status" value="1"/>
</dbReference>
<evidence type="ECO:0000256" key="1">
    <source>
        <dbReference type="ARBA" id="ARBA00004123"/>
    </source>
</evidence>
<feature type="domain" description="PWWP" evidence="19">
    <location>
        <begin position="284"/>
        <end position="335"/>
    </location>
</feature>
<evidence type="ECO:0000256" key="11">
    <source>
        <dbReference type="ARBA" id="ARBA00022853"/>
    </source>
</evidence>
<dbReference type="Proteomes" id="UP000677054">
    <property type="component" value="Unassembled WGS sequence"/>
</dbReference>
<dbReference type="GO" id="GO:0003714">
    <property type="term" value="F:transcription corepressor activity"/>
    <property type="evidence" value="ECO:0007669"/>
    <property type="project" value="InterPro"/>
</dbReference>
<evidence type="ECO:0000256" key="3">
    <source>
        <dbReference type="ARBA" id="ARBA00022454"/>
    </source>
</evidence>
<evidence type="ECO:0000256" key="14">
    <source>
        <dbReference type="ARBA" id="ARBA00023163"/>
    </source>
</evidence>
<evidence type="ECO:0000256" key="13">
    <source>
        <dbReference type="ARBA" id="ARBA00023117"/>
    </source>
</evidence>
<feature type="domain" description="MYND-type" evidence="20">
    <location>
        <begin position="600"/>
        <end position="635"/>
    </location>
</feature>
<feature type="region of interest" description="Disordered" evidence="17">
    <location>
        <begin position="360"/>
        <end position="556"/>
    </location>
</feature>
<accession>A0A7R9A3N6</accession>
<dbReference type="FunFam" id="6.10.140.2220:FF:000002">
    <property type="entry name" value="Protein kinase C-binding protein 1 isoform C"/>
    <property type="match status" value="1"/>
</dbReference>
<reference evidence="22" key="1">
    <citation type="submission" date="2020-11" db="EMBL/GenBank/DDBJ databases">
        <authorList>
            <person name="Tran Van P."/>
        </authorList>
    </citation>
    <scope>NUCLEOTIDE SEQUENCE</scope>
</reference>
<dbReference type="InterPro" id="IPR047269">
    <property type="entry name" value="ZMY11"/>
</dbReference>
<dbReference type="AlphaFoldDB" id="A0A7R9A3N6"/>
<dbReference type="SUPFAM" id="SSF144232">
    <property type="entry name" value="HIT/MYND zinc finger-like"/>
    <property type="match status" value="1"/>
</dbReference>
<keyword evidence="12" id="KW-0805">Transcription regulation</keyword>
<keyword evidence="9" id="KW-0862">Zinc</keyword>
<feature type="compositionally biased region" description="Basic and acidic residues" evidence="17">
    <location>
        <begin position="399"/>
        <end position="431"/>
    </location>
</feature>
<dbReference type="PROSITE" id="PS50812">
    <property type="entry name" value="PWWP"/>
    <property type="match status" value="1"/>
</dbReference>
<dbReference type="PROSITE" id="PS50865">
    <property type="entry name" value="ZF_MYND_2"/>
    <property type="match status" value="1"/>
</dbReference>
<evidence type="ECO:0000256" key="6">
    <source>
        <dbReference type="ARBA" id="ARBA00022553"/>
    </source>
</evidence>
<evidence type="ECO:0000256" key="4">
    <source>
        <dbReference type="ARBA" id="ARBA00022491"/>
    </source>
</evidence>
<keyword evidence="13" id="KW-0103">Bromodomain</keyword>
<evidence type="ECO:0000313" key="23">
    <source>
        <dbReference type="Proteomes" id="UP000677054"/>
    </source>
</evidence>
<evidence type="ECO:0000256" key="8">
    <source>
        <dbReference type="ARBA" id="ARBA00022771"/>
    </source>
</evidence>
<evidence type="ECO:0000256" key="15">
    <source>
        <dbReference type="ARBA" id="ARBA00023242"/>
    </source>
</evidence>
<dbReference type="Pfam" id="PF00855">
    <property type="entry name" value="PWWP"/>
    <property type="match status" value="1"/>
</dbReference>
<dbReference type="PROSITE" id="PS01359">
    <property type="entry name" value="ZF_PHD_1"/>
    <property type="match status" value="1"/>
</dbReference>
<evidence type="ECO:0008006" key="24">
    <source>
        <dbReference type="Google" id="ProtNLM"/>
    </source>
</evidence>
<evidence type="ECO:0000256" key="10">
    <source>
        <dbReference type="ARBA" id="ARBA00022843"/>
    </source>
</evidence>
<keyword evidence="5" id="KW-1017">Isopeptide bond</keyword>
<organism evidence="22">
    <name type="scientific">Darwinula stevensoni</name>
    <dbReference type="NCBI Taxonomy" id="69355"/>
    <lineage>
        <taxon>Eukaryota</taxon>
        <taxon>Metazoa</taxon>
        <taxon>Ecdysozoa</taxon>
        <taxon>Arthropoda</taxon>
        <taxon>Crustacea</taxon>
        <taxon>Oligostraca</taxon>
        <taxon>Ostracoda</taxon>
        <taxon>Podocopa</taxon>
        <taxon>Podocopida</taxon>
        <taxon>Darwinulocopina</taxon>
        <taxon>Darwinuloidea</taxon>
        <taxon>Darwinulidae</taxon>
        <taxon>Darwinula</taxon>
    </lineage>
</organism>
<gene>
    <name evidence="22" type="ORF">DSTB1V02_LOCUS4911</name>
</gene>
<dbReference type="SMART" id="SM00293">
    <property type="entry name" value="PWWP"/>
    <property type="match status" value="1"/>
</dbReference>
<dbReference type="InterPro" id="IPR057053">
    <property type="entry name" value="MYND_ZMYND11_ZMYD8"/>
</dbReference>
<evidence type="ECO:0000256" key="17">
    <source>
        <dbReference type="SAM" id="MobiDB-lite"/>
    </source>
</evidence>
<keyword evidence="15" id="KW-0539">Nucleus</keyword>
<feature type="domain" description="SAMD1-like winged helix (WH)" evidence="21">
    <location>
        <begin position="5"/>
        <end position="81"/>
    </location>
</feature>
<evidence type="ECO:0000256" key="9">
    <source>
        <dbReference type="ARBA" id="ARBA00022833"/>
    </source>
</evidence>
<evidence type="ECO:0000256" key="7">
    <source>
        <dbReference type="ARBA" id="ARBA00022723"/>
    </source>
</evidence>
<dbReference type="SUPFAM" id="SSF57903">
    <property type="entry name" value="FYVE/PHD zinc finger"/>
    <property type="match status" value="1"/>
</dbReference>
<feature type="compositionally biased region" description="Basic and acidic residues" evidence="17">
    <location>
        <begin position="360"/>
        <end position="369"/>
    </location>
</feature>
<evidence type="ECO:0000256" key="5">
    <source>
        <dbReference type="ARBA" id="ARBA00022499"/>
    </source>
</evidence>
<dbReference type="PROSITE" id="PS01360">
    <property type="entry name" value="ZF_MYND_1"/>
    <property type="match status" value="1"/>
</dbReference>
<dbReference type="InterPro" id="IPR001965">
    <property type="entry name" value="Znf_PHD"/>
</dbReference>
<keyword evidence="4" id="KW-0678">Repressor</keyword>
<dbReference type="Gene3D" id="1.20.920.10">
    <property type="entry name" value="Bromodomain-like"/>
    <property type="match status" value="1"/>
</dbReference>
<dbReference type="GO" id="GO:0005694">
    <property type="term" value="C:chromosome"/>
    <property type="evidence" value="ECO:0007669"/>
    <property type="project" value="UniProtKB-SubCell"/>
</dbReference>
<protein>
    <recommendedName>
        <fullName evidence="24">Zinc finger MYND domain-containing protein 11</fullName>
    </recommendedName>
</protein>
<dbReference type="GO" id="GO:0034243">
    <property type="term" value="P:regulation of transcription elongation by RNA polymerase II"/>
    <property type="evidence" value="ECO:0007669"/>
    <property type="project" value="InterPro"/>
</dbReference>
<keyword evidence="14" id="KW-0804">Transcription</keyword>
<dbReference type="EMBL" id="CAJPEV010000763">
    <property type="protein sequence ID" value="CAG0888318.1"/>
    <property type="molecule type" value="Genomic_DNA"/>
</dbReference>
<dbReference type="GO" id="GO:0140006">
    <property type="term" value="F:histone H3 reader activity"/>
    <property type="evidence" value="ECO:0007669"/>
    <property type="project" value="UniProtKB-ARBA"/>
</dbReference>
<dbReference type="PROSITE" id="PS50016">
    <property type="entry name" value="ZF_PHD_2"/>
    <property type="match status" value="1"/>
</dbReference>
<feature type="compositionally biased region" description="Basic and acidic residues" evidence="17">
    <location>
        <begin position="438"/>
        <end position="458"/>
    </location>
</feature>
<keyword evidence="7" id="KW-0479">Metal-binding</keyword>
<dbReference type="InterPro" id="IPR036427">
    <property type="entry name" value="Bromodomain-like_sf"/>
</dbReference>
<dbReference type="SUPFAM" id="SSF63748">
    <property type="entry name" value="Tudor/PWWP/MBT"/>
    <property type="match status" value="1"/>
</dbReference>
<name>A0A7R9A3N6_9CRUS</name>
<dbReference type="GO" id="GO:0005634">
    <property type="term" value="C:nucleus"/>
    <property type="evidence" value="ECO:0007669"/>
    <property type="project" value="UniProtKB-SubCell"/>
</dbReference>
<evidence type="ECO:0000259" key="18">
    <source>
        <dbReference type="PROSITE" id="PS50016"/>
    </source>
</evidence>
<dbReference type="SUPFAM" id="SSF47370">
    <property type="entry name" value="Bromodomain"/>
    <property type="match status" value="1"/>
</dbReference>
<feature type="domain" description="PHD-type" evidence="18">
    <location>
        <begin position="97"/>
        <end position="144"/>
    </location>
</feature>
<dbReference type="InterPro" id="IPR048589">
    <property type="entry name" value="SAMD1-like_WH"/>
</dbReference>
<keyword evidence="10" id="KW-0832">Ubl conjugation</keyword>
<dbReference type="InterPro" id="IPR002893">
    <property type="entry name" value="Znf_MYND"/>
</dbReference>
<dbReference type="GO" id="GO:0008270">
    <property type="term" value="F:zinc ion binding"/>
    <property type="evidence" value="ECO:0007669"/>
    <property type="project" value="UniProtKB-KW"/>
</dbReference>
<keyword evidence="8 16" id="KW-0863">Zinc-finger</keyword>
<evidence type="ECO:0000256" key="16">
    <source>
        <dbReference type="PROSITE-ProRule" id="PRU00134"/>
    </source>
</evidence>
<evidence type="ECO:0000256" key="2">
    <source>
        <dbReference type="ARBA" id="ARBA00004286"/>
    </source>
</evidence>
<feature type="compositionally biased region" description="Polar residues" evidence="17">
    <location>
        <begin position="465"/>
        <end position="482"/>
    </location>
</feature>
<dbReference type="Pfam" id="PF21524">
    <property type="entry name" value="SAMD1_WH"/>
    <property type="match status" value="1"/>
</dbReference>
<evidence type="ECO:0000259" key="19">
    <source>
        <dbReference type="PROSITE" id="PS50812"/>
    </source>
</evidence>